<dbReference type="AlphaFoldDB" id="A0A9W8IWC0"/>
<dbReference type="Proteomes" id="UP001140091">
    <property type="component" value="Unassembled WGS sequence"/>
</dbReference>
<keyword evidence="2" id="KW-1185">Reference proteome</keyword>
<protein>
    <submittedName>
        <fullName evidence="1">Uncharacterized protein</fullName>
    </submittedName>
</protein>
<name>A0A9W8IWC0_9AGAR</name>
<organism evidence="1 2">
    <name type="scientific">Candolleomyces eurysporus</name>
    <dbReference type="NCBI Taxonomy" id="2828524"/>
    <lineage>
        <taxon>Eukaryota</taxon>
        <taxon>Fungi</taxon>
        <taxon>Dikarya</taxon>
        <taxon>Basidiomycota</taxon>
        <taxon>Agaricomycotina</taxon>
        <taxon>Agaricomycetes</taxon>
        <taxon>Agaricomycetidae</taxon>
        <taxon>Agaricales</taxon>
        <taxon>Agaricineae</taxon>
        <taxon>Psathyrellaceae</taxon>
        <taxon>Candolleomyces</taxon>
    </lineage>
</organism>
<evidence type="ECO:0000313" key="1">
    <source>
        <dbReference type="EMBL" id="KAJ2924551.1"/>
    </source>
</evidence>
<comment type="caution">
    <text evidence="1">The sequence shown here is derived from an EMBL/GenBank/DDBJ whole genome shotgun (WGS) entry which is preliminary data.</text>
</comment>
<accession>A0A9W8IWC0</accession>
<dbReference type="OrthoDB" id="3269456at2759"/>
<sequence length="260" mass="29509">MNAFYNHDDARSMVNAFLAKCYQDGGNSTFFPLLSVIDWFSNPDCWRLMSSGNEDAEEIQVRIPGIMCRSMLPPFTRKVSPKDKSTIRNLRQFVKLTGLGALVYGEMEKKIKEVENIFRKAIGGRPVISMAFHEYEGHYALDAHCRYFTDRRVAPMMKHEGFSKGVDPDHRLEVARGEDFVHGIENVVQYLRLATEEGGVARYEEVPPSTFKNGDVVEARVAFICYPLFEGGCKIVPTLRSLILLSDEARVTGRVTQCPW</sequence>
<proteinExistence type="predicted"/>
<feature type="non-terminal residue" evidence="1">
    <location>
        <position position="260"/>
    </location>
</feature>
<evidence type="ECO:0000313" key="2">
    <source>
        <dbReference type="Proteomes" id="UP001140091"/>
    </source>
</evidence>
<dbReference type="EMBL" id="JANBPK010001215">
    <property type="protein sequence ID" value="KAJ2924551.1"/>
    <property type="molecule type" value="Genomic_DNA"/>
</dbReference>
<gene>
    <name evidence="1" type="ORF">H1R20_g12534</name>
</gene>
<reference evidence="1" key="1">
    <citation type="submission" date="2022-06" db="EMBL/GenBank/DDBJ databases">
        <title>Genome Sequence of Candolleomyces eurysporus.</title>
        <authorList>
            <person name="Buettner E."/>
        </authorList>
    </citation>
    <scope>NUCLEOTIDE SEQUENCE</scope>
    <source>
        <strain evidence="1">VTCC 930004</strain>
    </source>
</reference>